<dbReference type="GO" id="GO:0097367">
    <property type="term" value="F:carbohydrate derivative binding"/>
    <property type="evidence" value="ECO:0007669"/>
    <property type="project" value="InterPro"/>
</dbReference>
<gene>
    <name evidence="3" type="ordered locus">Tter_0139</name>
</gene>
<feature type="domain" description="SIS" evidence="2">
    <location>
        <begin position="203"/>
        <end position="343"/>
    </location>
</feature>
<evidence type="ECO:0000259" key="2">
    <source>
        <dbReference type="PROSITE" id="PS51464"/>
    </source>
</evidence>
<proteinExistence type="predicted"/>
<dbReference type="SUPFAM" id="SSF53697">
    <property type="entry name" value="SIS domain"/>
    <property type="match status" value="1"/>
</dbReference>
<protein>
    <submittedName>
        <fullName evidence="3">Glutamine--fructose-6-phosphate transaminase (Isomerizing)</fullName>
        <ecNumber evidence="3">2.6.1.16</ecNumber>
    </submittedName>
</protein>
<dbReference type="EC" id="2.6.1.16" evidence="3"/>
<dbReference type="Gene3D" id="3.40.50.10490">
    <property type="entry name" value="Glucose-6-phosphate isomerase like protein, domain 1"/>
    <property type="match status" value="2"/>
</dbReference>
<evidence type="ECO:0000256" key="1">
    <source>
        <dbReference type="ARBA" id="ARBA00022737"/>
    </source>
</evidence>
<dbReference type="RefSeq" id="WP_012874096.1">
    <property type="nucleotide sequence ID" value="NC_013525.1"/>
</dbReference>
<name>D1CDQ5_THET1</name>
<dbReference type="InterPro" id="IPR046348">
    <property type="entry name" value="SIS_dom_sf"/>
</dbReference>
<dbReference type="STRING" id="525904.Tter_0139"/>
<keyword evidence="3" id="KW-0032">Aminotransferase</keyword>
<dbReference type="KEGG" id="ttr:Tter_0139"/>
<sequence>MLETSTAHSHTYNEITNQPVSWKTTVDAISSQWAELQPQLTITPDTHYVFVGCGTSLYIAQSAAQCFQEITGYTSLAVPGSEVFLSAKSTVPSRYPVIAFIISRSGTTTEALLAADYLAANRSNVTTIGITCNSDTELTKRTRFSIQLPHAHEESVVMTQSFTSMLIALQYVAASLAGDQMVIDQISSLSTYLQRDIRSFESKAQELGENLNLDHFVYLGLGPNYGLAQEGNLKLKEMTQVHCEAYNPLEFRHGPISTVREGSAIILLAGNRERDYVPSLVTDLKEVGAFVASCSPYPIDGSDMHLLVGKELTDVPRCALYMPFLQYLAYYRAVSLGLNPDQPRNLSQVVKLDE</sequence>
<dbReference type="Proteomes" id="UP000000323">
    <property type="component" value="Chromosome 1"/>
</dbReference>
<keyword evidence="1" id="KW-0677">Repeat</keyword>
<dbReference type="eggNOG" id="COG2222">
    <property type="taxonomic scope" value="Bacteria"/>
</dbReference>
<dbReference type="EMBL" id="CP001825">
    <property type="protein sequence ID" value="ACZ41061.1"/>
    <property type="molecule type" value="Genomic_DNA"/>
</dbReference>
<evidence type="ECO:0000313" key="4">
    <source>
        <dbReference type="Proteomes" id="UP000000323"/>
    </source>
</evidence>
<dbReference type="CDD" id="cd05009">
    <property type="entry name" value="SIS_GlmS_GlmD_2"/>
    <property type="match status" value="1"/>
</dbReference>
<reference evidence="4" key="1">
    <citation type="journal article" date="2010" name="Stand. Genomic Sci.">
        <title>Complete genome sequence of 'Thermobaculum terrenum' type strain (YNP1).</title>
        <authorList>
            <person name="Kiss H."/>
            <person name="Cleland D."/>
            <person name="Lapidus A."/>
            <person name="Lucas S."/>
            <person name="Glavina Del Rio T."/>
            <person name="Nolan M."/>
            <person name="Tice H."/>
            <person name="Han C."/>
            <person name="Goodwin L."/>
            <person name="Pitluck S."/>
            <person name="Liolios K."/>
            <person name="Ivanova N."/>
            <person name="Mavromatis K."/>
            <person name="Ovchinnikova G."/>
            <person name="Pati A."/>
            <person name="Chen A."/>
            <person name="Palaniappan K."/>
            <person name="Land M."/>
            <person name="Hauser L."/>
            <person name="Chang Y."/>
            <person name="Jeffries C."/>
            <person name="Lu M."/>
            <person name="Brettin T."/>
            <person name="Detter J."/>
            <person name="Goker M."/>
            <person name="Tindall B."/>
            <person name="Beck B."/>
            <person name="McDermott T."/>
            <person name="Woyke T."/>
            <person name="Bristow J."/>
            <person name="Eisen J."/>
            <person name="Markowitz V."/>
            <person name="Hugenholtz P."/>
            <person name="Kyrpides N."/>
            <person name="Klenk H."/>
            <person name="Cheng J."/>
        </authorList>
    </citation>
    <scope>NUCLEOTIDE SEQUENCE [LARGE SCALE GENOMIC DNA]</scope>
    <source>
        <strain evidence="4">ATCC BAA-798 / YNP1</strain>
    </source>
</reference>
<dbReference type="GO" id="GO:0004360">
    <property type="term" value="F:glutamine-fructose-6-phosphate transaminase (isomerizing) activity"/>
    <property type="evidence" value="ECO:0007669"/>
    <property type="project" value="UniProtKB-EC"/>
</dbReference>
<dbReference type="AlphaFoldDB" id="D1CDQ5"/>
<dbReference type="PROSITE" id="PS51464">
    <property type="entry name" value="SIS"/>
    <property type="match status" value="2"/>
</dbReference>
<keyword evidence="4" id="KW-1185">Reference proteome</keyword>
<evidence type="ECO:0000313" key="3">
    <source>
        <dbReference type="EMBL" id="ACZ41061.1"/>
    </source>
</evidence>
<dbReference type="OrthoDB" id="9779207at2"/>
<dbReference type="Pfam" id="PF01380">
    <property type="entry name" value="SIS"/>
    <property type="match status" value="2"/>
</dbReference>
<dbReference type="InterPro" id="IPR035490">
    <property type="entry name" value="GlmS/FrlB_SIS"/>
</dbReference>
<accession>D1CDQ5</accession>
<dbReference type="GO" id="GO:1901135">
    <property type="term" value="P:carbohydrate derivative metabolic process"/>
    <property type="evidence" value="ECO:0007669"/>
    <property type="project" value="InterPro"/>
</dbReference>
<keyword evidence="3" id="KW-0808">Transferase</keyword>
<dbReference type="CDD" id="cd05008">
    <property type="entry name" value="SIS_GlmS_GlmD_1"/>
    <property type="match status" value="1"/>
</dbReference>
<dbReference type="PANTHER" id="PTHR10937">
    <property type="entry name" value="GLUCOSAMINE--FRUCTOSE-6-PHOSPHATE AMINOTRANSFERASE, ISOMERIZING"/>
    <property type="match status" value="1"/>
</dbReference>
<dbReference type="HOGENOM" id="CLU_012520_2_0_0"/>
<dbReference type="InterPro" id="IPR035466">
    <property type="entry name" value="GlmS/AgaS_SIS"/>
</dbReference>
<organism evidence="3 4">
    <name type="scientific">Thermobaculum terrenum (strain ATCC BAA-798 / CCMEE 7001 / YNP1)</name>
    <dbReference type="NCBI Taxonomy" id="525904"/>
    <lineage>
        <taxon>Bacteria</taxon>
        <taxon>Bacillati</taxon>
        <taxon>Chloroflexota</taxon>
        <taxon>Chloroflexia</taxon>
        <taxon>Candidatus Thermobaculales</taxon>
        <taxon>Candidatus Thermobaculaceae</taxon>
        <taxon>Thermobaculum</taxon>
    </lineage>
</organism>
<feature type="domain" description="SIS" evidence="2">
    <location>
        <begin position="36"/>
        <end position="183"/>
    </location>
</feature>
<dbReference type="PANTHER" id="PTHR10937:SF4">
    <property type="entry name" value="GLUCOSAMINE-6-PHOSPHATE DEAMINASE"/>
    <property type="match status" value="1"/>
</dbReference>
<dbReference type="InterPro" id="IPR001347">
    <property type="entry name" value="SIS_dom"/>
</dbReference>